<dbReference type="GO" id="GO:0003700">
    <property type="term" value="F:DNA-binding transcription factor activity"/>
    <property type="evidence" value="ECO:0007669"/>
    <property type="project" value="InterPro"/>
</dbReference>
<dbReference type="EMBL" id="BMZS01000002">
    <property type="protein sequence ID" value="GHD42060.1"/>
    <property type="molecule type" value="Genomic_DNA"/>
</dbReference>
<dbReference type="InterPro" id="IPR005119">
    <property type="entry name" value="LysR_subst-bd"/>
</dbReference>
<dbReference type="GO" id="GO:0003677">
    <property type="term" value="F:DNA binding"/>
    <property type="evidence" value="ECO:0007669"/>
    <property type="project" value="UniProtKB-KW"/>
</dbReference>
<dbReference type="PANTHER" id="PTHR30293">
    <property type="entry name" value="TRANSCRIPTIONAL REGULATORY PROTEIN NAC-RELATED"/>
    <property type="match status" value="1"/>
</dbReference>
<dbReference type="Gene3D" id="3.40.190.290">
    <property type="match status" value="1"/>
</dbReference>
<dbReference type="SUPFAM" id="SSF46785">
    <property type="entry name" value="Winged helix' DNA-binding domain"/>
    <property type="match status" value="1"/>
</dbReference>
<evidence type="ECO:0000256" key="3">
    <source>
        <dbReference type="ARBA" id="ARBA00023125"/>
    </source>
</evidence>
<dbReference type="Pfam" id="PF00126">
    <property type="entry name" value="HTH_1"/>
    <property type="match status" value="1"/>
</dbReference>
<dbReference type="Gene3D" id="1.10.10.10">
    <property type="entry name" value="Winged helix-like DNA-binding domain superfamily/Winged helix DNA-binding domain"/>
    <property type="match status" value="1"/>
</dbReference>
<dbReference type="CDD" id="cd08433">
    <property type="entry name" value="PBP2_Nac"/>
    <property type="match status" value="1"/>
</dbReference>
<organism evidence="7 8">
    <name type="scientific">Thalassobaculum fulvum</name>
    <dbReference type="NCBI Taxonomy" id="1633335"/>
    <lineage>
        <taxon>Bacteria</taxon>
        <taxon>Pseudomonadati</taxon>
        <taxon>Pseudomonadota</taxon>
        <taxon>Alphaproteobacteria</taxon>
        <taxon>Rhodospirillales</taxon>
        <taxon>Thalassobaculaceae</taxon>
        <taxon>Thalassobaculum</taxon>
    </lineage>
</organism>
<comment type="caution">
    <text evidence="7">The sequence shown here is derived from an EMBL/GenBank/DDBJ whole genome shotgun (WGS) entry which is preliminary data.</text>
</comment>
<dbReference type="InterPro" id="IPR036388">
    <property type="entry name" value="WH-like_DNA-bd_sf"/>
</dbReference>
<keyword evidence="2" id="KW-0805">Transcription regulation</keyword>
<keyword evidence="3" id="KW-0238">DNA-binding</keyword>
<dbReference type="PANTHER" id="PTHR30293:SF0">
    <property type="entry name" value="NITROGEN ASSIMILATION REGULATORY PROTEIN NAC"/>
    <property type="match status" value="1"/>
</dbReference>
<dbReference type="Proteomes" id="UP000630353">
    <property type="component" value="Unassembled WGS sequence"/>
</dbReference>
<evidence type="ECO:0000256" key="4">
    <source>
        <dbReference type="ARBA" id="ARBA00023159"/>
    </source>
</evidence>
<evidence type="ECO:0000256" key="2">
    <source>
        <dbReference type="ARBA" id="ARBA00023015"/>
    </source>
</evidence>
<evidence type="ECO:0000313" key="8">
    <source>
        <dbReference type="Proteomes" id="UP000630353"/>
    </source>
</evidence>
<evidence type="ECO:0000256" key="5">
    <source>
        <dbReference type="ARBA" id="ARBA00023163"/>
    </source>
</evidence>
<dbReference type="Pfam" id="PF03466">
    <property type="entry name" value="LysR_substrate"/>
    <property type="match status" value="1"/>
</dbReference>
<dbReference type="PROSITE" id="PS50931">
    <property type="entry name" value="HTH_LYSR"/>
    <property type="match status" value="1"/>
</dbReference>
<dbReference type="SUPFAM" id="SSF53850">
    <property type="entry name" value="Periplasmic binding protein-like II"/>
    <property type="match status" value="1"/>
</dbReference>
<dbReference type="FunFam" id="1.10.10.10:FF:000001">
    <property type="entry name" value="LysR family transcriptional regulator"/>
    <property type="match status" value="1"/>
</dbReference>
<sequence length="311" mass="33440">MDLRQLRTFLQVAELGSLSRAADRLHVAQPALGRQIRLLEDELGVRLFARHGRGMVPTAAGQILAERATAILRLVEDTRAEVSAERGAVKGTVSLGVPPTAGEVIAGRLVERFLRDYPEVTVRVVPAFSGYLLDMLQRGDLDLAVMYETGATRHVRSEPLIEETLFLIGSRASGLGPDRATPFAALAGLPMILPGPRHGLRTLLERQAADLGIGLRVTVEADSLQTLKDLVARGLGHTVLPLAAVDAERKAGSLRTAPIEGPTPTRKLVLTRSLVRPATNAVRIFADTLLAETADMVREGAWQGTRLLADG</sequence>
<keyword evidence="5" id="KW-0804">Transcription</keyword>
<feature type="domain" description="HTH lysR-type" evidence="6">
    <location>
        <begin position="1"/>
        <end position="58"/>
    </location>
</feature>
<evidence type="ECO:0000313" key="7">
    <source>
        <dbReference type="EMBL" id="GHD42060.1"/>
    </source>
</evidence>
<proteinExistence type="inferred from homology"/>
<gene>
    <name evidence="7" type="ORF">GCM10017083_06620</name>
</gene>
<dbReference type="InterPro" id="IPR000847">
    <property type="entry name" value="LysR_HTH_N"/>
</dbReference>
<dbReference type="InterPro" id="IPR036390">
    <property type="entry name" value="WH_DNA-bd_sf"/>
</dbReference>
<dbReference type="AlphaFoldDB" id="A0A919CMR9"/>
<reference evidence="7" key="1">
    <citation type="journal article" date="2014" name="Int. J. Syst. Evol. Microbiol.">
        <title>Complete genome sequence of Corynebacterium casei LMG S-19264T (=DSM 44701T), isolated from a smear-ripened cheese.</title>
        <authorList>
            <consortium name="US DOE Joint Genome Institute (JGI-PGF)"/>
            <person name="Walter F."/>
            <person name="Albersmeier A."/>
            <person name="Kalinowski J."/>
            <person name="Ruckert C."/>
        </authorList>
    </citation>
    <scope>NUCLEOTIDE SEQUENCE</scope>
    <source>
        <strain evidence="7">KCTC 42651</strain>
    </source>
</reference>
<dbReference type="RefSeq" id="WP_189987516.1">
    <property type="nucleotide sequence ID" value="NZ_BMZS01000002.1"/>
</dbReference>
<evidence type="ECO:0000256" key="1">
    <source>
        <dbReference type="ARBA" id="ARBA00009437"/>
    </source>
</evidence>
<dbReference type="GO" id="GO:2000142">
    <property type="term" value="P:regulation of DNA-templated transcription initiation"/>
    <property type="evidence" value="ECO:0007669"/>
    <property type="project" value="TreeGrafter"/>
</dbReference>
<keyword evidence="8" id="KW-1185">Reference proteome</keyword>
<reference evidence="7" key="2">
    <citation type="submission" date="2020-09" db="EMBL/GenBank/DDBJ databases">
        <authorList>
            <person name="Sun Q."/>
            <person name="Kim S."/>
        </authorList>
    </citation>
    <scope>NUCLEOTIDE SEQUENCE</scope>
    <source>
        <strain evidence="7">KCTC 42651</strain>
    </source>
</reference>
<evidence type="ECO:0000259" key="6">
    <source>
        <dbReference type="PROSITE" id="PS50931"/>
    </source>
</evidence>
<keyword evidence="4" id="KW-0010">Activator</keyword>
<protein>
    <submittedName>
        <fullName evidence="7">LysR family transcriptional regulator</fullName>
    </submittedName>
</protein>
<accession>A0A919CMR9</accession>
<comment type="similarity">
    <text evidence="1">Belongs to the LysR transcriptional regulatory family.</text>
</comment>
<dbReference type="PRINTS" id="PR00039">
    <property type="entry name" value="HTHLYSR"/>
</dbReference>
<name>A0A919CMR9_9PROT</name>